<gene>
    <name evidence="1" type="ORF">L195_g056374</name>
</gene>
<dbReference type="Proteomes" id="UP000236291">
    <property type="component" value="Unassembled WGS sequence"/>
</dbReference>
<dbReference type="EMBL" id="ASHM01106541">
    <property type="protein sequence ID" value="PNX68813.1"/>
    <property type="molecule type" value="Genomic_DNA"/>
</dbReference>
<protein>
    <submittedName>
        <fullName evidence="1">Uncharacterized protein</fullName>
    </submittedName>
</protein>
<reference evidence="1 2" key="2">
    <citation type="journal article" date="2017" name="Front. Plant Sci.">
        <title>Gene Classification and Mining of Molecular Markers Useful in Red Clover (Trifolium pratense) Breeding.</title>
        <authorList>
            <person name="Istvanek J."/>
            <person name="Dluhosova J."/>
            <person name="Dluhos P."/>
            <person name="Patkova L."/>
            <person name="Nedelnik J."/>
            <person name="Repkova J."/>
        </authorList>
    </citation>
    <scope>NUCLEOTIDE SEQUENCE [LARGE SCALE GENOMIC DNA]</scope>
    <source>
        <strain evidence="2">cv. Tatra</strain>
        <tissue evidence="1">Young leaves</tissue>
    </source>
</reference>
<sequence length="59" mass="6712">EENRKRNSKVQKEVKILTIKVTELKVLGVAAMVEDLVGKERRIGRDDVSMMNIGTIWSV</sequence>
<reference evidence="1 2" key="1">
    <citation type="journal article" date="2014" name="Am. J. Bot.">
        <title>Genome assembly and annotation for red clover (Trifolium pratense; Fabaceae).</title>
        <authorList>
            <person name="Istvanek J."/>
            <person name="Jaros M."/>
            <person name="Krenek A."/>
            <person name="Repkova J."/>
        </authorList>
    </citation>
    <scope>NUCLEOTIDE SEQUENCE [LARGE SCALE GENOMIC DNA]</scope>
    <source>
        <strain evidence="2">cv. Tatra</strain>
        <tissue evidence="1">Young leaves</tissue>
    </source>
</reference>
<comment type="caution">
    <text evidence="1">The sequence shown here is derived from an EMBL/GenBank/DDBJ whole genome shotgun (WGS) entry which is preliminary data.</text>
</comment>
<feature type="non-terminal residue" evidence="1">
    <location>
        <position position="1"/>
    </location>
</feature>
<evidence type="ECO:0000313" key="1">
    <source>
        <dbReference type="EMBL" id="PNX68813.1"/>
    </source>
</evidence>
<organism evidence="1 2">
    <name type="scientific">Trifolium pratense</name>
    <name type="common">Red clover</name>
    <dbReference type="NCBI Taxonomy" id="57577"/>
    <lineage>
        <taxon>Eukaryota</taxon>
        <taxon>Viridiplantae</taxon>
        <taxon>Streptophyta</taxon>
        <taxon>Embryophyta</taxon>
        <taxon>Tracheophyta</taxon>
        <taxon>Spermatophyta</taxon>
        <taxon>Magnoliopsida</taxon>
        <taxon>eudicotyledons</taxon>
        <taxon>Gunneridae</taxon>
        <taxon>Pentapetalae</taxon>
        <taxon>rosids</taxon>
        <taxon>fabids</taxon>
        <taxon>Fabales</taxon>
        <taxon>Fabaceae</taxon>
        <taxon>Papilionoideae</taxon>
        <taxon>50 kb inversion clade</taxon>
        <taxon>NPAAA clade</taxon>
        <taxon>Hologalegina</taxon>
        <taxon>IRL clade</taxon>
        <taxon>Trifolieae</taxon>
        <taxon>Trifolium</taxon>
    </lineage>
</organism>
<evidence type="ECO:0000313" key="2">
    <source>
        <dbReference type="Proteomes" id="UP000236291"/>
    </source>
</evidence>
<proteinExistence type="predicted"/>
<dbReference type="AlphaFoldDB" id="A0A2K3KRC5"/>
<name>A0A2K3KRC5_TRIPR</name>
<accession>A0A2K3KRC5</accession>